<name>A0ACB8AQW5_9AGAM</name>
<comment type="caution">
    <text evidence="1">The sequence shown here is derived from an EMBL/GenBank/DDBJ whole genome shotgun (WGS) entry which is preliminary data.</text>
</comment>
<proteinExistence type="predicted"/>
<gene>
    <name evidence="1" type="ORF">BJ138DRAFT_1142018</name>
</gene>
<keyword evidence="2" id="KW-1185">Reference proteome</keyword>
<dbReference type="EMBL" id="MU267601">
    <property type="protein sequence ID" value="KAH7915408.1"/>
    <property type="molecule type" value="Genomic_DNA"/>
</dbReference>
<dbReference type="Proteomes" id="UP000790377">
    <property type="component" value="Unassembled WGS sequence"/>
</dbReference>
<sequence>MARKFIFSLFALLPAITPQALIFVRADCPAASPISLCCTTLQPYSSNSYVWENICGFSADASTPIGSMCSSTSSCTVYTLCCTSSFECQSGVDGPIGINCTTN</sequence>
<organism evidence="1 2">
    <name type="scientific">Hygrophoropsis aurantiaca</name>
    <dbReference type="NCBI Taxonomy" id="72124"/>
    <lineage>
        <taxon>Eukaryota</taxon>
        <taxon>Fungi</taxon>
        <taxon>Dikarya</taxon>
        <taxon>Basidiomycota</taxon>
        <taxon>Agaricomycotina</taxon>
        <taxon>Agaricomycetes</taxon>
        <taxon>Agaricomycetidae</taxon>
        <taxon>Boletales</taxon>
        <taxon>Coniophorineae</taxon>
        <taxon>Hygrophoropsidaceae</taxon>
        <taxon>Hygrophoropsis</taxon>
    </lineage>
</organism>
<evidence type="ECO:0000313" key="2">
    <source>
        <dbReference type="Proteomes" id="UP000790377"/>
    </source>
</evidence>
<reference evidence="1" key="1">
    <citation type="journal article" date="2021" name="New Phytol.">
        <title>Evolutionary innovations through gain and loss of genes in the ectomycorrhizal Boletales.</title>
        <authorList>
            <person name="Wu G."/>
            <person name="Miyauchi S."/>
            <person name="Morin E."/>
            <person name="Kuo A."/>
            <person name="Drula E."/>
            <person name="Varga T."/>
            <person name="Kohler A."/>
            <person name="Feng B."/>
            <person name="Cao Y."/>
            <person name="Lipzen A."/>
            <person name="Daum C."/>
            <person name="Hundley H."/>
            <person name="Pangilinan J."/>
            <person name="Johnson J."/>
            <person name="Barry K."/>
            <person name="LaButti K."/>
            <person name="Ng V."/>
            <person name="Ahrendt S."/>
            <person name="Min B."/>
            <person name="Choi I.G."/>
            <person name="Park H."/>
            <person name="Plett J.M."/>
            <person name="Magnuson J."/>
            <person name="Spatafora J.W."/>
            <person name="Nagy L.G."/>
            <person name="Henrissat B."/>
            <person name="Grigoriev I.V."/>
            <person name="Yang Z.L."/>
            <person name="Xu J."/>
            <person name="Martin F.M."/>
        </authorList>
    </citation>
    <scope>NUCLEOTIDE SEQUENCE</scope>
    <source>
        <strain evidence="1">ATCC 28755</strain>
    </source>
</reference>
<evidence type="ECO:0000313" key="1">
    <source>
        <dbReference type="EMBL" id="KAH7915408.1"/>
    </source>
</evidence>
<protein>
    <submittedName>
        <fullName evidence="1">Uncharacterized protein</fullName>
    </submittedName>
</protein>
<accession>A0ACB8AQW5</accession>